<dbReference type="InterPro" id="IPR041698">
    <property type="entry name" value="Methyltransf_25"/>
</dbReference>
<accession>A0AAW9RED4</accession>
<protein>
    <submittedName>
        <fullName evidence="5">Methyltransferase domain-containing protein</fullName>
    </submittedName>
</protein>
<evidence type="ECO:0000259" key="4">
    <source>
        <dbReference type="Pfam" id="PF13649"/>
    </source>
</evidence>
<evidence type="ECO:0000256" key="1">
    <source>
        <dbReference type="ARBA" id="ARBA00022603"/>
    </source>
</evidence>
<keyword evidence="2" id="KW-0808">Transferase</keyword>
<organism evidence="5 6">
    <name type="scientific">Microbaculum marinum</name>
    <dbReference type="NCBI Taxonomy" id="1764581"/>
    <lineage>
        <taxon>Bacteria</taxon>
        <taxon>Pseudomonadati</taxon>
        <taxon>Pseudomonadota</taxon>
        <taxon>Alphaproteobacteria</taxon>
        <taxon>Hyphomicrobiales</taxon>
        <taxon>Tepidamorphaceae</taxon>
        <taxon>Microbaculum</taxon>
    </lineage>
</organism>
<reference evidence="5 6" key="1">
    <citation type="submission" date="2024-02" db="EMBL/GenBank/DDBJ databases">
        <title>Genome analysis and characterization of Microbaculum marinisediminis sp. nov., isolated from marine sediment.</title>
        <authorList>
            <person name="Du Z.-J."/>
            <person name="Ye Y.-Q."/>
            <person name="Zhang Z.-R."/>
            <person name="Yuan S.-M."/>
            <person name="Zhang X.-Y."/>
        </authorList>
    </citation>
    <scope>NUCLEOTIDE SEQUENCE [LARGE SCALE GENOMIC DNA]</scope>
    <source>
        <strain evidence="5 6">SDUM1044001</strain>
    </source>
</reference>
<dbReference type="GO" id="GO:0008168">
    <property type="term" value="F:methyltransferase activity"/>
    <property type="evidence" value="ECO:0007669"/>
    <property type="project" value="UniProtKB-KW"/>
</dbReference>
<evidence type="ECO:0000256" key="3">
    <source>
        <dbReference type="ARBA" id="ARBA00022691"/>
    </source>
</evidence>
<dbReference type="SUPFAM" id="SSF53335">
    <property type="entry name" value="S-adenosyl-L-methionine-dependent methyltransferases"/>
    <property type="match status" value="1"/>
</dbReference>
<gene>
    <name evidence="5" type="ORF">V3328_02015</name>
</gene>
<dbReference type="GO" id="GO:0032259">
    <property type="term" value="P:methylation"/>
    <property type="evidence" value="ECO:0007669"/>
    <property type="project" value="UniProtKB-KW"/>
</dbReference>
<evidence type="ECO:0000313" key="6">
    <source>
        <dbReference type="Proteomes" id="UP001378188"/>
    </source>
</evidence>
<evidence type="ECO:0000256" key="2">
    <source>
        <dbReference type="ARBA" id="ARBA00022679"/>
    </source>
</evidence>
<dbReference type="AlphaFoldDB" id="A0AAW9RED4"/>
<keyword evidence="6" id="KW-1185">Reference proteome</keyword>
<name>A0AAW9RED4_9HYPH</name>
<dbReference type="Proteomes" id="UP001378188">
    <property type="component" value="Unassembled WGS sequence"/>
</dbReference>
<dbReference type="Pfam" id="PF13649">
    <property type="entry name" value="Methyltransf_25"/>
    <property type="match status" value="1"/>
</dbReference>
<comment type="caution">
    <text evidence="5">The sequence shown here is derived from an EMBL/GenBank/DDBJ whole genome shotgun (WGS) entry which is preliminary data.</text>
</comment>
<keyword evidence="3" id="KW-0949">S-adenosyl-L-methionine</keyword>
<proteinExistence type="predicted"/>
<dbReference type="Gene3D" id="3.40.50.150">
    <property type="entry name" value="Vaccinia Virus protein VP39"/>
    <property type="match status" value="1"/>
</dbReference>
<dbReference type="EMBL" id="JAZHOF010000001">
    <property type="protein sequence ID" value="MEJ8570235.1"/>
    <property type="molecule type" value="Genomic_DNA"/>
</dbReference>
<evidence type="ECO:0000313" key="5">
    <source>
        <dbReference type="EMBL" id="MEJ8570235.1"/>
    </source>
</evidence>
<dbReference type="InterPro" id="IPR029063">
    <property type="entry name" value="SAM-dependent_MTases_sf"/>
</dbReference>
<dbReference type="PANTHER" id="PTHR43464">
    <property type="entry name" value="METHYLTRANSFERASE"/>
    <property type="match status" value="1"/>
</dbReference>
<dbReference type="RefSeq" id="WP_340327968.1">
    <property type="nucleotide sequence ID" value="NZ_JAZHOF010000001.1"/>
</dbReference>
<sequence length="213" mass="23280">MSTYSISAEFETALKGAWTGTLKSVYWMTARVYNRVLVSALGYHAHELAADAFVRHWQRPGGAAGAVLDLGCGTGLTAEALLERVDVQIDGIDFSEAMLDRAEEKGIYRRLIEADVTRPLPVEPRSYSGAVSSGLFTHGHVGADALEPILAALAPGAIFAFTVYSTIWTRAGFDAELAKLERDGRIEVLDHQESGHFQRLRGQRVHVLTVRIV</sequence>
<dbReference type="CDD" id="cd02440">
    <property type="entry name" value="AdoMet_MTases"/>
    <property type="match status" value="1"/>
</dbReference>
<keyword evidence="1 5" id="KW-0489">Methyltransferase</keyword>
<feature type="domain" description="Methyltransferase" evidence="4">
    <location>
        <begin position="67"/>
        <end position="156"/>
    </location>
</feature>
<dbReference type="PANTHER" id="PTHR43464:SF19">
    <property type="entry name" value="UBIQUINONE BIOSYNTHESIS O-METHYLTRANSFERASE, MITOCHONDRIAL"/>
    <property type="match status" value="1"/>
</dbReference>